<organism evidence="2 3">
    <name type="scientific">Novibacillus thermophilus</name>
    <dbReference type="NCBI Taxonomy" id="1471761"/>
    <lineage>
        <taxon>Bacteria</taxon>
        <taxon>Bacillati</taxon>
        <taxon>Bacillota</taxon>
        <taxon>Bacilli</taxon>
        <taxon>Bacillales</taxon>
        <taxon>Thermoactinomycetaceae</taxon>
        <taxon>Novibacillus</taxon>
    </lineage>
</organism>
<dbReference type="Pfam" id="PF14343">
    <property type="entry name" value="PrcB_C"/>
    <property type="match status" value="1"/>
</dbReference>
<dbReference type="EMBL" id="CP019699">
    <property type="protein sequence ID" value="AQS56269.1"/>
    <property type="molecule type" value="Genomic_DNA"/>
</dbReference>
<accession>A0A1U9K880</accession>
<dbReference type="OrthoDB" id="2476445at2"/>
<gene>
    <name evidence="2" type="ORF">B0W44_11330</name>
</gene>
<dbReference type="KEGG" id="ntr:B0W44_11330"/>
<evidence type="ECO:0000313" key="2">
    <source>
        <dbReference type="EMBL" id="AQS56269.1"/>
    </source>
</evidence>
<proteinExistence type="predicted"/>
<evidence type="ECO:0000259" key="1">
    <source>
        <dbReference type="Pfam" id="PF14343"/>
    </source>
</evidence>
<dbReference type="AlphaFoldDB" id="A0A1U9K880"/>
<dbReference type="STRING" id="1471761.B0W44_11330"/>
<name>A0A1U9K880_9BACL</name>
<dbReference type="InterPro" id="IPR025748">
    <property type="entry name" value="PrcB_C_dom"/>
</dbReference>
<evidence type="ECO:0000313" key="3">
    <source>
        <dbReference type="Proteomes" id="UP000188603"/>
    </source>
</evidence>
<feature type="domain" description="PrcB C-terminal" evidence="1">
    <location>
        <begin position="44"/>
        <end position="101"/>
    </location>
</feature>
<keyword evidence="3" id="KW-1185">Reference proteome</keyword>
<reference evidence="2 3" key="1">
    <citation type="journal article" date="2015" name="Int. J. Syst. Evol. Microbiol.">
        <title>Novibacillus thermophilus gen. nov., sp. nov., a Gram-staining-negative and moderately thermophilic member of the family Thermoactinomycetaceae.</title>
        <authorList>
            <person name="Yang G."/>
            <person name="Chen J."/>
            <person name="Zhou S."/>
        </authorList>
    </citation>
    <scope>NUCLEOTIDE SEQUENCE [LARGE SCALE GENOMIC DNA]</scope>
    <source>
        <strain evidence="2 3">SG-1</strain>
    </source>
</reference>
<dbReference type="Proteomes" id="UP000188603">
    <property type="component" value="Chromosome"/>
</dbReference>
<sequence>MKAEPLQYTVEEIENLPPKVKEESEKAKGGASDRETVVIVDERTYIIVSLGKRPTGGYSVNVSKVEQQGDTLHVYAEEKTPATGSMVIQVISYPMTVISVKGTYTNEDVELHVRRAKSR</sequence>
<protein>
    <recommendedName>
        <fullName evidence="1">PrcB C-terminal domain-containing protein</fullName>
    </recommendedName>
</protein>
<dbReference type="RefSeq" id="WP_077720127.1">
    <property type="nucleotide sequence ID" value="NZ_CP019699.1"/>
</dbReference>